<keyword evidence="3" id="KW-1185">Reference proteome</keyword>
<dbReference type="AlphaFoldDB" id="A0A8A4TNT3"/>
<evidence type="ECO:0000313" key="2">
    <source>
        <dbReference type="EMBL" id="QTD50608.1"/>
    </source>
</evidence>
<dbReference type="PANTHER" id="PTHR32182:SF22">
    <property type="entry name" value="ATP-DEPENDENT ENDONUCLEASE, OLD FAMILY-RELATED"/>
    <property type="match status" value="1"/>
</dbReference>
<name>A0A8A4TNT3_SULCO</name>
<gene>
    <name evidence="2" type="ORF">J3U87_33910</name>
</gene>
<dbReference type="Proteomes" id="UP000663929">
    <property type="component" value="Chromosome"/>
</dbReference>
<proteinExistence type="predicted"/>
<reference evidence="2" key="1">
    <citation type="submission" date="2021-03" db="EMBL/GenBank/DDBJ databases">
        <title>Acanthopleuribacteraceae sp. M133.</title>
        <authorList>
            <person name="Wang G."/>
        </authorList>
    </citation>
    <scope>NUCLEOTIDE SEQUENCE</scope>
    <source>
        <strain evidence="2">M133</strain>
    </source>
</reference>
<dbReference type="GO" id="GO:0005524">
    <property type="term" value="F:ATP binding"/>
    <property type="evidence" value="ECO:0007669"/>
    <property type="project" value="InterPro"/>
</dbReference>
<dbReference type="CDD" id="cd00267">
    <property type="entry name" value="ABC_ATPase"/>
    <property type="match status" value="1"/>
</dbReference>
<organism evidence="2 3">
    <name type="scientific">Sulfidibacter corallicola</name>
    <dbReference type="NCBI Taxonomy" id="2818388"/>
    <lineage>
        <taxon>Bacteria</taxon>
        <taxon>Pseudomonadati</taxon>
        <taxon>Acidobacteriota</taxon>
        <taxon>Holophagae</taxon>
        <taxon>Acanthopleuribacterales</taxon>
        <taxon>Acanthopleuribacteraceae</taxon>
        <taxon>Sulfidibacter</taxon>
    </lineage>
</organism>
<protein>
    <submittedName>
        <fullName evidence="2">AAA family ATPase</fullName>
    </submittedName>
</protein>
<dbReference type="Gene3D" id="3.40.50.300">
    <property type="entry name" value="P-loop containing nucleotide triphosphate hydrolases"/>
    <property type="match status" value="1"/>
</dbReference>
<dbReference type="Pfam" id="PF13304">
    <property type="entry name" value="AAA_21"/>
    <property type="match status" value="1"/>
</dbReference>
<sequence length="369" mass="41539">MAHPLDKITIEGFKSIRALKDFELCSLNVLIGGNGAGKSNFLEMFRLLRAMVDQNLSRYVLGGGGAYDFLFNGPKLTSAISAHFVFGPNEYRFQLEPTAQEKLLITLEEQKYHLGGWQTIGKNDFESHLSIVKNRTGLSARRGVGHYVHESVSSWTFYHFHDTGKNAAMRRSEIVEDHRHFRADAGNIAPFLLALKNTSPRQYRDIVDSVRLVTPFFDDFVLESTSMGEKTVVKLAWRQVGSDYPMQPYHFSDGTIRFICLATALLQPHPPSTILIDEPELGLHPYAIEILAEMIRSTAKRTQVIVSTQSPTLVDCFDPEHIVVVNREKGASTFARLKPEALVSWLDDYSLGDLWRKNVVEGGPVREPC</sequence>
<dbReference type="SUPFAM" id="SSF52540">
    <property type="entry name" value="P-loop containing nucleoside triphosphate hydrolases"/>
    <property type="match status" value="1"/>
</dbReference>
<dbReference type="PIRSF" id="PIRSF029347">
    <property type="entry name" value="RecF"/>
    <property type="match status" value="1"/>
</dbReference>
<dbReference type="InterPro" id="IPR003959">
    <property type="entry name" value="ATPase_AAA_core"/>
</dbReference>
<dbReference type="GO" id="GO:0000731">
    <property type="term" value="P:DNA synthesis involved in DNA repair"/>
    <property type="evidence" value="ECO:0007669"/>
    <property type="project" value="TreeGrafter"/>
</dbReference>
<accession>A0A8A4TNT3</accession>
<dbReference type="EMBL" id="CP071793">
    <property type="protein sequence ID" value="QTD50608.1"/>
    <property type="molecule type" value="Genomic_DNA"/>
</dbReference>
<dbReference type="GO" id="GO:0006302">
    <property type="term" value="P:double-strand break repair"/>
    <property type="evidence" value="ECO:0007669"/>
    <property type="project" value="TreeGrafter"/>
</dbReference>
<feature type="domain" description="ATPase AAA-type core" evidence="1">
    <location>
        <begin position="27"/>
        <end position="315"/>
    </location>
</feature>
<dbReference type="InterPro" id="IPR014555">
    <property type="entry name" value="RecF-like"/>
</dbReference>
<evidence type="ECO:0000313" key="3">
    <source>
        <dbReference type="Proteomes" id="UP000663929"/>
    </source>
</evidence>
<dbReference type="InterPro" id="IPR027417">
    <property type="entry name" value="P-loop_NTPase"/>
</dbReference>
<evidence type="ECO:0000259" key="1">
    <source>
        <dbReference type="Pfam" id="PF13304"/>
    </source>
</evidence>
<dbReference type="GO" id="GO:0016887">
    <property type="term" value="F:ATP hydrolysis activity"/>
    <property type="evidence" value="ECO:0007669"/>
    <property type="project" value="InterPro"/>
</dbReference>
<dbReference type="KEGG" id="scor:J3U87_33910"/>
<dbReference type="RefSeq" id="WP_237380448.1">
    <property type="nucleotide sequence ID" value="NZ_CP071793.1"/>
</dbReference>
<dbReference type="PANTHER" id="PTHR32182">
    <property type="entry name" value="DNA REPLICATION AND REPAIR PROTEIN RECF"/>
    <property type="match status" value="1"/>
</dbReference>